<proteinExistence type="predicted"/>
<dbReference type="AlphaFoldDB" id="T0YID2"/>
<evidence type="ECO:0000313" key="1">
    <source>
        <dbReference type="EMBL" id="EQD32953.1"/>
    </source>
</evidence>
<accession>T0YID2</accession>
<sequence>MPLFVFVAPIQPNKTAEFRQFVSDLKGSRKTEYEASRKEAGFHQEAIFLQQTPRGEMAVIVQDADTEGSALEALRAMKDPFQDWYFQRMKDINGVDLVGPGTPVNELLLDYRA</sequence>
<gene>
    <name evidence="1" type="ORF">B1B_17701</name>
</gene>
<organism evidence="1">
    <name type="scientific">mine drainage metagenome</name>
    <dbReference type="NCBI Taxonomy" id="410659"/>
    <lineage>
        <taxon>unclassified sequences</taxon>
        <taxon>metagenomes</taxon>
        <taxon>ecological metagenomes</taxon>
    </lineage>
</organism>
<evidence type="ECO:0008006" key="2">
    <source>
        <dbReference type="Google" id="ProtNLM"/>
    </source>
</evidence>
<name>T0YID2_9ZZZZ</name>
<dbReference type="EMBL" id="AUZY01011837">
    <property type="protein sequence ID" value="EQD32953.1"/>
    <property type="molecule type" value="Genomic_DNA"/>
</dbReference>
<reference evidence="1" key="2">
    <citation type="journal article" date="2014" name="ISME J.">
        <title>Microbial stratification in low pH oxic and suboxic macroscopic growths along an acid mine drainage.</title>
        <authorList>
            <person name="Mendez-Garcia C."/>
            <person name="Mesa V."/>
            <person name="Sprenger R.R."/>
            <person name="Richter M."/>
            <person name="Diez M.S."/>
            <person name="Solano J."/>
            <person name="Bargiela R."/>
            <person name="Golyshina O.V."/>
            <person name="Manteca A."/>
            <person name="Ramos J.L."/>
            <person name="Gallego J.R."/>
            <person name="Llorente I."/>
            <person name="Martins Dos Santos V.A."/>
            <person name="Jensen O.N."/>
            <person name="Pelaez A.I."/>
            <person name="Sanchez J."/>
            <person name="Ferrer M."/>
        </authorList>
    </citation>
    <scope>NUCLEOTIDE SEQUENCE</scope>
</reference>
<reference evidence="1" key="1">
    <citation type="submission" date="2013-08" db="EMBL/GenBank/DDBJ databases">
        <authorList>
            <person name="Mendez C."/>
            <person name="Richter M."/>
            <person name="Ferrer M."/>
            <person name="Sanchez J."/>
        </authorList>
    </citation>
    <scope>NUCLEOTIDE SEQUENCE</scope>
</reference>
<protein>
    <recommendedName>
        <fullName evidence="2">ABM domain-containing protein</fullName>
    </recommendedName>
</protein>
<comment type="caution">
    <text evidence="1">The sequence shown here is derived from an EMBL/GenBank/DDBJ whole genome shotgun (WGS) entry which is preliminary data.</text>
</comment>